<dbReference type="InterPro" id="IPR023267">
    <property type="entry name" value="RCMT"/>
</dbReference>
<dbReference type="EMBL" id="VFRP01000004">
    <property type="protein sequence ID" value="TPE52280.1"/>
    <property type="molecule type" value="Genomic_DNA"/>
</dbReference>
<keyword evidence="5 6" id="KW-0694">RNA-binding</keyword>
<evidence type="ECO:0000256" key="6">
    <source>
        <dbReference type="PROSITE-ProRule" id="PRU01023"/>
    </source>
</evidence>
<dbReference type="PRINTS" id="PR02008">
    <property type="entry name" value="RCMTFAMILY"/>
</dbReference>
<dbReference type="GO" id="GO:0006355">
    <property type="term" value="P:regulation of DNA-templated transcription"/>
    <property type="evidence" value="ECO:0007669"/>
    <property type="project" value="InterPro"/>
</dbReference>
<evidence type="ECO:0000313" key="9">
    <source>
        <dbReference type="Proteomes" id="UP000319255"/>
    </source>
</evidence>
<feature type="binding site" evidence="6">
    <location>
        <position position="291"/>
    </location>
    <ligand>
        <name>S-adenosyl-L-methionine</name>
        <dbReference type="ChEBI" id="CHEBI:59789"/>
    </ligand>
</feature>
<feature type="domain" description="SAM-dependent MTase RsmB/NOP-type" evidence="7">
    <location>
        <begin position="133"/>
        <end position="427"/>
    </location>
</feature>
<gene>
    <name evidence="8" type="ORF">FJM51_07150</name>
</gene>
<evidence type="ECO:0000256" key="1">
    <source>
        <dbReference type="ARBA" id="ARBA00007494"/>
    </source>
</evidence>
<dbReference type="InterPro" id="IPR049560">
    <property type="entry name" value="MeTrfase_RsmB-F_NOP2_cat"/>
</dbReference>
<evidence type="ECO:0000256" key="5">
    <source>
        <dbReference type="ARBA" id="ARBA00022884"/>
    </source>
</evidence>
<dbReference type="GO" id="GO:0008173">
    <property type="term" value="F:RNA methyltransferase activity"/>
    <property type="evidence" value="ECO:0007669"/>
    <property type="project" value="InterPro"/>
</dbReference>
<dbReference type="InterPro" id="IPR001678">
    <property type="entry name" value="MeTrfase_RsmB-F_NOP2_dom"/>
</dbReference>
<evidence type="ECO:0000313" key="8">
    <source>
        <dbReference type="EMBL" id="TPE52280.1"/>
    </source>
</evidence>
<dbReference type="InterPro" id="IPR029063">
    <property type="entry name" value="SAM-dependent_MTases_sf"/>
</dbReference>
<feature type="binding site" evidence="6">
    <location>
        <position position="307"/>
    </location>
    <ligand>
        <name>S-adenosyl-L-methionine</name>
        <dbReference type="ChEBI" id="CHEBI:59789"/>
    </ligand>
</feature>
<comment type="similarity">
    <text evidence="1 6">Belongs to the class I-like SAM-binding methyltransferase superfamily. RsmB/NOP family.</text>
</comment>
<dbReference type="InterPro" id="IPR035926">
    <property type="entry name" value="NusB-like_sf"/>
</dbReference>
<dbReference type="SUPFAM" id="SSF53335">
    <property type="entry name" value="S-adenosyl-L-methionine-dependent methyltransferases"/>
    <property type="match status" value="1"/>
</dbReference>
<dbReference type="GO" id="GO:0003723">
    <property type="term" value="F:RNA binding"/>
    <property type="evidence" value="ECO:0007669"/>
    <property type="project" value="UniProtKB-UniRule"/>
</dbReference>
<dbReference type="AlphaFoldDB" id="A0A501WV51"/>
<keyword evidence="4 6" id="KW-0949">S-adenosyl-L-methionine</keyword>
<dbReference type="Pfam" id="PF01029">
    <property type="entry name" value="NusB"/>
    <property type="match status" value="1"/>
</dbReference>
<evidence type="ECO:0000256" key="3">
    <source>
        <dbReference type="ARBA" id="ARBA00022679"/>
    </source>
</evidence>
<organism evidence="8 9">
    <name type="scientific">Amaricoccus solimangrovi</name>
    <dbReference type="NCBI Taxonomy" id="2589815"/>
    <lineage>
        <taxon>Bacteria</taxon>
        <taxon>Pseudomonadati</taxon>
        <taxon>Pseudomonadota</taxon>
        <taxon>Alphaproteobacteria</taxon>
        <taxon>Rhodobacterales</taxon>
        <taxon>Paracoccaceae</taxon>
        <taxon>Amaricoccus</taxon>
    </lineage>
</organism>
<dbReference type="CDD" id="cd02440">
    <property type="entry name" value="AdoMet_MTases"/>
    <property type="match status" value="1"/>
</dbReference>
<keyword evidence="3 6" id="KW-0808">Transferase</keyword>
<dbReference type="InterPro" id="IPR018314">
    <property type="entry name" value="RsmB/NOL1/NOP2-like_CS"/>
</dbReference>
<accession>A0A501WV51</accession>
<dbReference type="PROSITE" id="PS51686">
    <property type="entry name" value="SAM_MT_RSMB_NOP"/>
    <property type="match status" value="1"/>
</dbReference>
<keyword evidence="9" id="KW-1185">Reference proteome</keyword>
<dbReference type="PROSITE" id="PS01153">
    <property type="entry name" value="NOL1_NOP2_SUN"/>
    <property type="match status" value="1"/>
</dbReference>
<dbReference type="Proteomes" id="UP000319255">
    <property type="component" value="Unassembled WGS sequence"/>
</dbReference>
<proteinExistence type="inferred from homology"/>
<dbReference type="Gene3D" id="3.40.50.150">
    <property type="entry name" value="Vaccinia Virus protein VP39"/>
    <property type="match status" value="1"/>
</dbReference>
<feature type="binding site" evidence="6">
    <location>
        <position position="265"/>
    </location>
    <ligand>
        <name>S-adenosyl-L-methionine</name>
        <dbReference type="ChEBI" id="CHEBI:59789"/>
    </ligand>
</feature>
<name>A0A501WV51_9RHOB</name>
<dbReference type="OrthoDB" id="9810297at2"/>
<feature type="binding site" evidence="6">
    <location>
        <begin position="244"/>
        <end position="250"/>
    </location>
    <ligand>
        <name>S-adenosyl-L-methionine</name>
        <dbReference type="ChEBI" id="CHEBI:59789"/>
    </ligand>
</feature>
<dbReference type="Gene3D" id="1.10.940.10">
    <property type="entry name" value="NusB-like"/>
    <property type="match status" value="1"/>
</dbReference>
<dbReference type="GO" id="GO:0001510">
    <property type="term" value="P:RNA methylation"/>
    <property type="evidence" value="ECO:0007669"/>
    <property type="project" value="InterPro"/>
</dbReference>
<dbReference type="Pfam" id="PF01189">
    <property type="entry name" value="Methyltr_RsmB-F"/>
    <property type="match status" value="1"/>
</dbReference>
<evidence type="ECO:0000259" key="7">
    <source>
        <dbReference type="PROSITE" id="PS51686"/>
    </source>
</evidence>
<comment type="caution">
    <text evidence="8">The sequence shown here is derived from an EMBL/GenBank/DDBJ whole genome shotgun (WGS) entry which is preliminary data.</text>
</comment>
<dbReference type="PANTHER" id="PTHR22807:SF61">
    <property type="entry name" value="NOL1_NOP2_SUN FAMILY PROTEIN _ ANTITERMINATION NUSB DOMAIN-CONTAINING PROTEIN"/>
    <property type="match status" value="1"/>
</dbReference>
<dbReference type="SUPFAM" id="SSF48013">
    <property type="entry name" value="NusB-like"/>
    <property type="match status" value="1"/>
</dbReference>
<sequence length="427" mass="44340">MPGLAARSAAAALLAGVLERGASLADQIAAPAGPLAGLVPADRARAQALATGALRHLGRIDAVLSAFLTKPPAAPALNALRLAVAETRLDAVPAHAAVDAAVRLTRQHPKGRHLAGLVNAVGRRIGERGAELWETAAEAETPPWLAKPLRRAYGPEVLAAITAAHHAGPPPVDLTPRDPAAAALWAERLGAELLPTGSLRLRTRSQLSALPGYESGDWWVQDVAAALPARLLGPVAGLRVLDLCAAPGGKTLQLAAAGARVTALDISEGRLGRLRDNLARTGLGAEIVVADARDWAPEAPFDAILLDAPCSATGTIRRHPDLPHLRGGAEVAALTGLQAALLARAWTWLAPGGRLVYCVCSLLPAEGEERIARFRAETPEARPLPPPAGLGLDPAWITPEGALRTRPDFWAERGGMDGFFAAVLARG</sequence>
<feature type="active site" description="Nucleophile" evidence="6">
    <location>
        <position position="360"/>
    </location>
</feature>
<evidence type="ECO:0000256" key="4">
    <source>
        <dbReference type="ARBA" id="ARBA00022691"/>
    </source>
</evidence>
<dbReference type="InterPro" id="IPR006027">
    <property type="entry name" value="NusB_RsmB_TIM44"/>
</dbReference>
<reference evidence="8 9" key="1">
    <citation type="submission" date="2019-06" db="EMBL/GenBank/DDBJ databases">
        <title>A novel bacterium of genus Amaricoccus, isolated from marine sediment.</title>
        <authorList>
            <person name="Huang H."/>
            <person name="Mo K."/>
            <person name="Hu Y."/>
        </authorList>
    </citation>
    <scope>NUCLEOTIDE SEQUENCE [LARGE SCALE GENOMIC DNA]</scope>
    <source>
        <strain evidence="8 9">HB172011</strain>
    </source>
</reference>
<evidence type="ECO:0000256" key="2">
    <source>
        <dbReference type="ARBA" id="ARBA00022603"/>
    </source>
</evidence>
<protein>
    <submittedName>
        <fullName evidence="8">Methyltransferase domain-containing protein</fullName>
    </submittedName>
</protein>
<dbReference type="PANTHER" id="PTHR22807">
    <property type="entry name" value="NOP2 YEAST -RELATED NOL1/NOP2/FMU SUN DOMAIN-CONTAINING"/>
    <property type="match status" value="1"/>
</dbReference>
<keyword evidence="2 6" id="KW-0489">Methyltransferase</keyword>